<evidence type="ECO:0000313" key="3">
    <source>
        <dbReference type="Proteomes" id="UP000283644"/>
    </source>
</evidence>
<evidence type="ECO:0000313" key="2">
    <source>
        <dbReference type="EMBL" id="RHW22774.1"/>
    </source>
</evidence>
<dbReference type="PANTHER" id="PTHR33993">
    <property type="entry name" value="GLYOXALASE-RELATED"/>
    <property type="match status" value="1"/>
</dbReference>
<dbReference type="Gene3D" id="3.10.180.10">
    <property type="entry name" value="2,3-Dihydroxybiphenyl 1,2-Dioxygenase, domain 1"/>
    <property type="match status" value="1"/>
</dbReference>
<keyword evidence="3" id="KW-1185">Reference proteome</keyword>
<accession>A0A417XS35</accession>
<dbReference type="SUPFAM" id="SSF54593">
    <property type="entry name" value="Glyoxalase/Bleomycin resistance protein/Dihydroxybiphenyl dioxygenase"/>
    <property type="match status" value="1"/>
</dbReference>
<reference evidence="2 3" key="1">
    <citation type="submission" date="2018-09" db="EMBL/GenBank/DDBJ databases">
        <title>Genome sequencing of Nocardioides immobilis CCTCC AB 2017083 for comparison to Nocardioides silvaticus.</title>
        <authorList>
            <person name="Li C."/>
            <person name="Wang G."/>
        </authorList>
    </citation>
    <scope>NUCLEOTIDE SEQUENCE [LARGE SCALE GENOMIC DNA]</scope>
    <source>
        <strain evidence="2 3">CCTCC AB 2017083</strain>
    </source>
</reference>
<dbReference type="InterPro" id="IPR037523">
    <property type="entry name" value="VOC_core"/>
</dbReference>
<evidence type="ECO:0000259" key="1">
    <source>
        <dbReference type="PROSITE" id="PS51819"/>
    </source>
</evidence>
<feature type="domain" description="VOC" evidence="1">
    <location>
        <begin position="9"/>
        <end position="119"/>
    </location>
</feature>
<dbReference type="PANTHER" id="PTHR33993:SF1">
    <property type="entry name" value="GLYOXALASE FAMILY PROTEIN"/>
    <property type="match status" value="1"/>
</dbReference>
<name>A0A417XS35_9ACTN</name>
<dbReference type="OrthoDB" id="9793039at2"/>
<dbReference type="InterPro" id="IPR052164">
    <property type="entry name" value="Anthracycline_SecMetBiosynth"/>
</dbReference>
<dbReference type="Pfam" id="PF00903">
    <property type="entry name" value="Glyoxalase"/>
    <property type="match status" value="1"/>
</dbReference>
<comment type="caution">
    <text evidence="2">The sequence shown here is derived from an EMBL/GenBank/DDBJ whole genome shotgun (WGS) entry which is preliminary data.</text>
</comment>
<dbReference type="EMBL" id="QXGH01000057">
    <property type="protein sequence ID" value="RHW22774.1"/>
    <property type="molecule type" value="Genomic_DNA"/>
</dbReference>
<dbReference type="Proteomes" id="UP000283644">
    <property type="component" value="Unassembled WGS sequence"/>
</dbReference>
<organism evidence="2 3">
    <name type="scientific">Nocardioides immobilis</name>
    <dbReference type="NCBI Taxonomy" id="2049295"/>
    <lineage>
        <taxon>Bacteria</taxon>
        <taxon>Bacillati</taxon>
        <taxon>Actinomycetota</taxon>
        <taxon>Actinomycetes</taxon>
        <taxon>Propionibacteriales</taxon>
        <taxon>Nocardioidaceae</taxon>
        <taxon>Nocardioides</taxon>
    </lineage>
</organism>
<gene>
    <name evidence="2" type="ORF">D0Z08_31180</name>
</gene>
<dbReference type="PROSITE" id="PS51819">
    <property type="entry name" value="VOC"/>
    <property type="match status" value="1"/>
</dbReference>
<proteinExistence type="predicted"/>
<dbReference type="AlphaFoldDB" id="A0A417XS35"/>
<protein>
    <submittedName>
        <fullName evidence="2">VOC family protein</fullName>
    </submittedName>
</protein>
<dbReference type="InterPro" id="IPR029068">
    <property type="entry name" value="Glyas_Bleomycin-R_OHBP_Dase"/>
</dbReference>
<dbReference type="InterPro" id="IPR004360">
    <property type="entry name" value="Glyas_Fos-R_dOase_dom"/>
</dbReference>
<sequence length="120" mass="12516">MRSMSTHHAIDYIELGVKDLALSKAFYAAAFDWTFNEYGPDYAGFVAPGGEGEAGGLNPGREPGRNGPLVLLFSEDLDATAAAIAAAGGNVVEGPYAFPGGRRLHFLDPSGNELGVWAAS</sequence>